<reference evidence="4" key="1">
    <citation type="submission" date="2017-01" db="EMBL/GenBank/DDBJ databases">
        <title>Comparative genomics of anhydrobiosis in the tardigrade Hypsibius dujardini.</title>
        <authorList>
            <person name="Yoshida Y."/>
            <person name="Koutsovoulos G."/>
            <person name="Laetsch D."/>
            <person name="Stevens L."/>
            <person name="Kumar S."/>
            <person name="Horikawa D."/>
            <person name="Ishino K."/>
            <person name="Komine S."/>
            <person name="Tomita M."/>
            <person name="Blaxter M."/>
            <person name="Arakawa K."/>
        </authorList>
    </citation>
    <scope>NUCLEOTIDE SEQUENCE [LARGE SCALE GENOMIC DNA]</scope>
    <source>
        <strain evidence="4">Z151</strain>
    </source>
</reference>
<feature type="compositionally biased region" description="Low complexity" evidence="2">
    <location>
        <begin position="151"/>
        <end position="161"/>
    </location>
</feature>
<evidence type="ECO:0000256" key="2">
    <source>
        <dbReference type="SAM" id="MobiDB-lite"/>
    </source>
</evidence>
<dbReference type="GO" id="GO:0005737">
    <property type="term" value="C:cytoplasm"/>
    <property type="evidence" value="ECO:0007669"/>
    <property type="project" value="TreeGrafter"/>
</dbReference>
<feature type="compositionally biased region" description="Low complexity" evidence="2">
    <location>
        <begin position="12"/>
        <end position="29"/>
    </location>
</feature>
<accession>A0A1W0WVP8</accession>
<dbReference type="Pfam" id="PF03645">
    <property type="entry name" value="Tctex-1"/>
    <property type="match status" value="1"/>
</dbReference>
<dbReference type="GO" id="GO:0005868">
    <property type="term" value="C:cytoplasmic dynein complex"/>
    <property type="evidence" value="ECO:0007669"/>
    <property type="project" value="TreeGrafter"/>
</dbReference>
<dbReference type="GO" id="GO:0045505">
    <property type="term" value="F:dynein intermediate chain binding"/>
    <property type="evidence" value="ECO:0007669"/>
    <property type="project" value="TreeGrafter"/>
</dbReference>
<evidence type="ECO:0000313" key="4">
    <source>
        <dbReference type="Proteomes" id="UP000192578"/>
    </source>
</evidence>
<evidence type="ECO:0000313" key="3">
    <source>
        <dbReference type="EMBL" id="OQV19213.1"/>
    </source>
</evidence>
<proteinExistence type="inferred from homology"/>
<feature type="region of interest" description="Disordered" evidence="2">
    <location>
        <begin position="316"/>
        <end position="374"/>
    </location>
</feature>
<gene>
    <name evidence="3" type="ORF">BV898_06848</name>
</gene>
<dbReference type="Gene3D" id="3.30.1140.40">
    <property type="entry name" value="Tctex-1"/>
    <property type="match status" value="1"/>
</dbReference>
<dbReference type="Proteomes" id="UP000192578">
    <property type="component" value="Unassembled WGS sequence"/>
</dbReference>
<sequence>MTEPEPKGTEGALAAPPSDSPPTAADQAPAEPPVNAVSPADIPVSITTPSGGKKASTSAVAAATTAESAKKDSATTVAPPAKKDSILTVAPPAKKDSTTTVAPPAKKDSTTTVAPPAKKNSATTVASPAKKDSTTTVAPPATTEKRSTSGAAATVAPPADAAENIAVVEVDAAERDSVELLFGEKRPSKGSLAQASVKGLNEGSLARASVKGVNEGSFAQASVKGVNEGSFAQASVKGVNERSLKLTDENGSEVMSSVDYSVQTAAYAGEEPTAAVIEKQPAIGQLQLKELLSGTSMKIVEYAQKLAEAPLIGTMEETPLPPPPQPAQQAFGVPSGAGLPTAGEPGGEPQQPQGKKSSAAQMTNRFPEPDHDEMTAPTQLHQQSALNTVLVQEDEAADTEPYETYCVPEGMDKMEEVPAILRRYTQAFQDEKQPVAKIFKLEDEDKLNEAAGWDIQPSYRSKPECVIRCAVLKKILQGLLEFRLAKTTIEFDGRQPKMILQNLCEDIATTLAQLRFPSYKYGYFVTLGQRNHQDVIVSTRQLWDPETDRRVIARFENSQLHASIIVHFIFHP</sequence>
<dbReference type="EMBL" id="MTYJ01000042">
    <property type="protein sequence ID" value="OQV19213.1"/>
    <property type="molecule type" value="Genomic_DNA"/>
</dbReference>
<name>A0A1W0WVP8_HYPEX</name>
<evidence type="ECO:0000256" key="1">
    <source>
        <dbReference type="ARBA" id="ARBA00005361"/>
    </source>
</evidence>
<feature type="compositionally biased region" description="Polar residues" evidence="2">
    <location>
        <begin position="355"/>
        <end position="364"/>
    </location>
</feature>
<feature type="compositionally biased region" description="Low complexity" evidence="2">
    <location>
        <begin position="53"/>
        <end position="67"/>
    </location>
</feature>
<feature type="region of interest" description="Disordered" evidence="2">
    <location>
        <begin position="1"/>
        <end position="161"/>
    </location>
</feature>
<dbReference type="CDD" id="cd21451">
    <property type="entry name" value="DLC-like_TCTEX1D"/>
    <property type="match status" value="1"/>
</dbReference>
<evidence type="ECO:0008006" key="5">
    <source>
        <dbReference type="Google" id="ProtNLM"/>
    </source>
</evidence>
<keyword evidence="4" id="KW-1185">Reference proteome</keyword>
<dbReference type="AlphaFoldDB" id="A0A1W0WVP8"/>
<dbReference type="GO" id="GO:0007018">
    <property type="term" value="P:microtubule-based movement"/>
    <property type="evidence" value="ECO:0007669"/>
    <property type="project" value="TreeGrafter"/>
</dbReference>
<dbReference type="OrthoDB" id="10260741at2759"/>
<dbReference type="PANTHER" id="PTHR21255:SF7">
    <property type="entry name" value="DYNEIN LIGHT CHAIN TCTEX-TYPE PROTEIN 2B"/>
    <property type="match status" value="1"/>
</dbReference>
<organism evidence="3 4">
    <name type="scientific">Hypsibius exemplaris</name>
    <name type="common">Freshwater tardigrade</name>
    <dbReference type="NCBI Taxonomy" id="2072580"/>
    <lineage>
        <taxon>Eukaryota</taxon>
        <taxon>Metazoa</taxon>
        <taxon>Ecdysozoa</taxon>
        <taxon>Tardigrada</taxon>
        <taxon>Eutardigrada</taxon>
        <taxon>Parachela</taxon>
        <taxon>Hypsibioidea</taxon>
        <taxon>Hypsibiidae</taxon>
        <taxon>Hypsibius</taxon>
    </lineage>
</organism>
<comment type="caution">
    <text evidence="3">The sequence shown here is derived from an EMBL/GenBank/DDBJ whole genome shotgun (WGS) entry which is preliminary data.</text>
</comment>
<comment type="similarity">
    <text evidence="1">Belongs to the dynein light chain Tctex-type family.</text>
</comment>
<protein>
    <recommendedName>
        <fullName evidence="5">Tctex1 domain-containing protein 1</fullName>
    </recommendedName>
</protein>
<dbReference type="InterPro" id="IPR005334">
    <property type="entry name" value="Tctex-1-like"/>
</dbReference>
<dbReference type="PANTHER" id="PTHR21255">
    <property type="entry name" value="T-COMPLEX-ASSOCIATED-TESTIS-EXPRESSED 1/ DYNEIN LIGHT CHAIN"/>
    <property type="match status" value="1"/>
</dbReference>
<dbReference type="InterPro" id="IPR038586">
    <property type="entry name" value="Tctex-1-like_sf"/>
</dbReference>